<reference evidence="2 3" key="1">
    <citation type="submission" date="2010-12" db="EMBL/GenBank/DDBJ databases">
        <authorList>
            <person name="Muzny D."/>
            <person name="Qin X."/>
            <person name="Deng J."/>
            <person name="Jiang H."/>
            <person name="Liu Y."/>
            <person name="Qu J."/>
            <person name="Song X.-Z."/>
            <person name="Zhang L."/>
            <person name="Thornton R."/>
            <person name="Coyle M."/>
            <person name="Francisco L."/>
            <person name="Jackson L."/>
            <person name="Javaid M."/>
            <person name="Korchina V."/>
            <person name="Kovar C."/>
            <person name="Mata R."/>
            <person name="Mathew T."/>
            <person name="Ngo R."/>
            <person name="Nguyen L."/>
            <person name="Nguyen N."/>
            <person name="Okwuonu G."/>
            <person name="Ongeri F."/>
            <person name="Pham C."/>
            <person name="Simmons D."/>
            <person name="Wilczek-Boney K."/>
            <person name="Hale W."/>
            <person name="Jakkamsetti A."/>
            <person name="Pham P."/>
            <person name="Ruth R."/>
            <person name="San Lucas F."/>
            <person name="Warren J."/>
            <person name="Zhang J."/>
            <person name="Zhao Z."/>
            <person name="Zhou C."/>
            <person name="Zhu D."/>
            <person name="Lee S."/>
            <person name="Bess C."/>
            <person name="Blankenburg K."/>
            <person name="Forbes L."/>
            <person name="Fu Q."/>
            <person name="Gubbala S."/>
            <person name="Hirani K."/>
            <person name="Jayaseelan J.C."/>
            <person name="Lara F."/>
            <person name="Munidasa M."/>
            <person name="Palculict T."/>
            <person name="Patil S."/>
            <person name="Pu L.-L."/>
            <person name="Saada N."/>
            <person name="Tang L."/>
            <person name="Weissenberger G."/>
            <person name="Zhu Y."/>
            <person name="Hemphill L."/>
            <person name="Shang Y."/>
            <person name="Youmans B."/>
            <person name="Ayvaz T."/>
            <person name="Ross M."/>
            <person name="Santibanez J."/>
            <person name="Aqrawi P."/>
            <person name="Gross S."/>
            <person name="Joshi V."/>
            <person name="Fowler G."/>
            <person name="Nazareth L."/>
            <person name="Reid J."/>
            <person name="Worley K."/>
            <person name="Petrosino J."/>
            <person name="Highlander S."/>
            <person name="Gibbs R."/>
        </authorList>
    </citation>
    <scope>NUCLEOTIDE SEQUENCE [LARGE SCALE GENOMIC DNA]</scope>
    <source>
        <strain evidence="2 3">ATCC 51333</strain>
    </source>
</reference>
<feature type="region of interest" description="Disordered" evidence="1">
    <location>
        <begin position="1"/>
        <end position="43"/>
    </location>
</feature>
<name>E6LXE6_9ACTO</name>
<organism evidence="2 3">
    <name type="scientific">Mobiluncus curtisii ATCC 51333</name>
    <dbReference type="NCBI Taxonomy" id="887326"/>
    <lineage>
        <taxon>Bacteria</taxon>
        <taxon>Bacillati</taxon>
        <taxon>Actinomycetota</taxon>
        <taxon>Actinomycetes</taxon>
        <taxon>Actinomycetales</taxon>
        <taxon>Actinomycetaceae</taxon>
        <taxon>Mobiluncus</taxon>
    </lineage>
</organism>
<dbReference type="AlphaFoldDB" id="E6LXE6"/>
<accession>E6LXE6</accession>
<comment type="caution">
    <text evidence="2">The sequence shown here is derived from an EMBL/GenBank/DDBJ whole genome shotgun (WGS) entry which is preliminary data.</text>
</comment>
<dbReference type="EMBL" id="AEPY01000003">
    <property type="protein sequence ID" value="EFU80700.1"/>
    <property type="molecule type" value="Genomic_DNA"/>
</dbReference>
<sequence>MTMRRASHGDTPTQRGENGGAGGRTTGQAGEPWSGGRLNWLHG</sequence>
<dbReference type="Proteomes" id="UP000005573">
    <property type="component" value="Unassembled WGS sequence"/>
</dbReference>
<dbReference type="HOGENOM" id="CLU_3236128_0_0_11"/>
<protein>
    <submittedName>
        <fullName evidence="2">Uncharacterized protein</fullName>
    </submittedName>
</protein>
<evidence type="ECO:0000313" key="3">
    <source>
        <dbReference type="Proteomes" id="UP000005573"/>
    </source>
</evidence>
<evidence type="ECO:0000313" key="2">
    <source>
        <dbReference type="EMBL" id="EFU80700.1"/>
    </source>
</evidence>
<evidence type="ECO:0000256" key="1">
    <source>
        <dbReference type="SAM" id="MobiDB-lite"/>
    </source>
</evidence>
<gene>
    <name evidence="2" type="ORF">HMPREF0388_0419</name>
</gene>
<proteinExistence type="predicted"/>